<dbReference type="GO" id="GO:0030170">
    <property type="term" value="F:pyridoxal phosphate binding"/>
    <property type="evidence" value="ECO:0007669"/>
    <property type="project" value="InterPro"/>
</dbReference>
<dbReference type="EMBL" id="HG001735">
    <property type="protein sequence ID" value="CDF35569.1"/>
    <property type="molecule type" value="Genomic_DNA"/>
</dbReference>
<dbReference type="PROSITE" id="PS00599">
    <property type="entry name" value="AA_TRANSFER_CLASS_2"/>
    <property type="match status" value="1"/>
</dbReference>
<evidence type="ECO:0000256" key="3">
    <source>
        <dbReference type="ARBA" id="ARBA00012386"/>
    </source>
</evidence>
<dbReference type="InterPro" id="IPR015422">
    <property type="entry name" value="PyrdxlP-dep_Trfase_small"/>
</dbReference>
<proteinExistence type="inferred from homology"/>
<keyword evidence="5" id="KW-0949">S-adenosyl-L-methionine</keyword>
<dbReference type="InterPro" id="IPR015421">
    <property type="entry name" value="PyrdxlP-dep_Trfase_major"/>
</dbReference>
<dbReference type="Pfam" id="PF00155">
    <property type="entry name" value="Aminotran_1_2"/>
    <property type="match status" value="1"/>
</dbReference>
<dbReference type="GO" id="GO:0016432">
    <property type="term" value="F:tRNA-uridine aminocarboxypropyltransferase activity"/>
    <property type="evidence" value="ECO:0007669"/>
    <property type="project" value="UniProtKB-EC"/>
</dbReference>
<keyword evidence="7" id="KW-0663">Pyridoxal phosphate</keyword>
<dbReference type="InterPro" id="IPR001917">
    <property type="entry name" value="Aminotrans_II_pyridoxalP_BS"/>
</dbReference>
<evidence type="ECO:0000259" key="9">
    <source>
        <dbReference type="SMART" id="SM01144"/>
    </source>
</evidence>
<keyword evidence="6" id="KW-0819">tRNA processing</keyword>
<dbReference type="KEGG" id="ccp:CHC_T00004094001"/>
<evidence type="ECO:0000256" key="5">
    <source>
        <dbReference type="ARBA" id="ARBA00022691"/>
    </source>
</evidence>
<dbReference type="InterPro" id="IPR050087">
    <property type="entry name" value="AON_synthase_class-II"/>
</dbReference>
<keyword evidence="4" id="KW-0808">Transferase</keyword>
<dbReference type="PANTHER" id="PTHR13693:SF77">
    <property type="entry name" value="8-AMINO-7-OXONONANOATE SYNTHASE"/>
    <property type="match status" value="1"/>
</dbReference>
<dbReference type="GO" id="GO:0009102">
    <property type="term" value="P:biotin biosynthetic process"/>
    <property type="evidence" value="ECO:0007669"/>
    <property type="project" value="TreeGrafter"/>
</dbReference>
<feature type="domain" description="DTW" evidence="9">
    <location>
        <begin position="599"/>
        <end position="803"/>
    </location>
</feature>
<dbReference type="GO" id="GO:0008033">
    <property type="term" value="P:tRNA processing"/>
    <property type="evidence" value="ECO:0007669"/>
    <property type="project" value="UniProtKB-KW"/>
</dbReference>
<organism evidence="10 11">
    <name type="scientific">Chondrus crispus</name>
    <name type="common">Carrageen Irish moss</name>
    <name type="synonym">Polymorpha crispa</name>
    <dbReference type="NCBI Taxonomy" id="2769"/>
    <lineage>
        <taxon>Eukaryota</taxon>
        <taxon>Rhodophyta</taxon>
        <taxon>Florideophyceae</taxon>
        <taxon>Rhodymeniophycidae</taxon>
        <taxon>Gigartinales</taxon>
        <taxon>Gigartinaceae</taxon>
        <taxon>Chondrus</taxon>
    </lineage>
</organism>
<dbReference type="SMART" id="SM01144">
    <property type="entry name" value="DTW"/>
    <property type="match status" value="1"/>
</dbReference>
<sequence>MAKTVSLRSRLVSTLEARRDKGLYFELRAPEESAIDFASNDYLGSNQPGSPFQKYLEQTRLRGDELPTCSTGSRLMTGHTKAIERFEVLAAKLHGAEAALLFNSGYDANLSLLGTLPGPDDCFVFDEFVHASAHDGMRLSRARSNLYCFDHSNISSMTENIIRATKEHSGTIFVCVETAYSMDGDVAPLTEMLEKCRTLMQELGRDVFLIADEAHSAGLFGENGAGFVSALKMNTHPNLIGRLVTFGKAFAAHGSVILGPKLVIRYLINHSRPFLFSAALPPKLITAMTGAYQFAFSKEAEDARKLVWERVAFFNRTAAKYLPAEMLPKTNGESAVQVILVPGVRPCIQVCDRLVENGFNVYPVGPPAVPAGGERLRCVIHAHNSEQDIERFLQAVAKAKAMHGPSSSSCISSRKRALSSMIFILSLRYGCDYPKNCSCREYLFSTYLIKMYPPLRNAVWNIQQRLSAHKCFEPALISFEPVTLRLDPKMRALPRLAMSLRHYSSYAKKTRPVLPRTTDAAAFTNPCEVERYLHSVKNTLPLRAQQMLDDGVLHQCNPSGQTWNGREVLEAYIGQCQDAEERQEAVVCFSILLSRYRLSLTCCQKCLYPMERCICDCVRRVVPRHHLWLFQHAGEYGRNNNTGSLLCLMAGAQRAIRGIREQQKRMLDHIERNRTSTVILFPNKSSTTLDEYRRDRVVSMGSKGEGPLTLVLLDGTSRQAKNFDRFMPSDIPRVRIRETSVRSWLDPIRRQTEEHRVCTAQAAAMILSELGDEDTSEAIESAVRSVLKIAEMRRYAVSLSYRKEKRYPSNLFG</sequence>
<dbReference type="Gene3D" id="3.90.1150.10">
    <property type="entry name" value="Aspartate Aminotransferase, domain 1"/>
    <property type="match status" value="1"/>
</dbReference>
<evidence type="ECO:0000256" key="1">
    <source>
        <dbReference type="ARBA" id="ARBA00001933"/>
    </source>
</evidence>
<dbReference type="InterPro" id="IPR004839">
    <property type="entry name" value="Aminotransferase_I/II_large"/>
</dbReference>
<evidence type="ECO:0000256" key="6">
    <source>
        <dbReference type="ARBA" id="ARBA00022694"/>
    </source>
</evidence>
<evidence type="ECO:0000256" key="2">
    <source>
        <dbReference type="ARBA" id="ARBA00010008"/>
    </source>
</evidence>
<name>R7QBX9_CHOCR</name>
<gene>
    <name evidence="10" type="ORF">CHC_T00004094001</name>
</gene>
<dbReference type="InterPro" id="IPR005636">
    <property type="entry name" value="DTW"/>
</dbReference>
<dbReference type="Proteomes" id="UP000012073">
    <property type="component" value="Unassembled WGS sequence"/>
</dbReference>
<evidence type="ECO:0000256" key="7">
    <source>
        <dbReference type="ARBA" id="ARBA00022898"/>
    </source>
</evidence>
<protein>
    <recommendedName>
        <fullName evidence="3">tRNA-uridine aminocarboxypropyltransferase</fullName>
        <ecNumber evidence="3">2.5.1.25</ecNumber>
    </recommendedName>
</protein>
<comment type="cofactor">
    <cofactor evidence="1">
        <name>pyridoxal 5'-phosphate</name>
        <dbReference type="ChEBI" id="CHEBI:597326"/>
    </cofactor>
</comment>
<reference evidence="11" key="1">
    <citation type="journal article" date="2013" name="Proc. Natl. Acad. Sci. U.S.A.">
        <title>Genome structure and metabolic features in the red seaweed Chondrus crispus shed light on evolution of the Archaeplastida.</title>
        <authorList>
            <person name="Collen J."/>
            <person name="Porcel B."/>
            <person name="Carre W."/>
            <person name="Ball S.G."/>
            <person name="Chaparro C."/>
            <person name="Tonon T."/>
            <person name="Barbeyron T."/>
            <person name="Michel G."/>
            <person name="Noel B."/>
            <person name="Valentin K."/>
            <person name="Elias M."/>
            <person name="Artiguenave F."/>
            <person name="Arun A."/>
            <person name="Aury J.M."/>
            <person name="Barbosa-Neto J.F."/>
            <person name="Bothwell J.H."/>
            <person name="Bouget F.Y."/>
            <person name="Brillet L."/>
            <person name="Cabello-Hurtado F."/>
            <person name="Capella-Gutierrez S."/>
            <person name="Charrier B."/>
            <person name="Cladiere L."/>
            <person name="Cock J.M."/>
            <person name="Coelho S.M."/>
            <person name="Colleoni C."/>
            <person name="Czjzek M."/>
            <person name="Da Silva C."/>
            <person name="Delage L."/>
            <person name="Denoeud F."/>
            <person name="Deschamps P."/>
            <person name="Dittami S.M."/>
            <person name="Gabaldon T."/>
            <person name="Gachon C.M."/>
            <person name="Groisillier A."/>
            <person name="Herve C."/>
            <person name="Jabbari K."/>
            <person name="Katinka M."/>
            <person name="Kloareg B."/>
            <person name="Kowalczyk N."/>
            <person name="Labadie K."/>
            <person name="Leblanc C."/>
            <person name="Lopez P.J."/>
            <person name="McLachlan D.H."/>
            <person name="Meslet-Cladiere L."/>
            <person name="Moustafa A."/>
            <person name="Nehr Z."/>
            <person name="Nyvall Collen P."/>
            <person name="Panaud O."/>
            <person name="Partensky F."/>
            <person name="Poulain J."/>
            <person name="Rensing S.A."/>
            <person name="Rousvoal S."/>
            <person name="Samson G."/>
            <person name="Symeonidi A."/>
            <person name="Weissenbach J."/>
            <person name="Zambounis A."/>
            <person name="Wincker P."/>
            <person name="Boyen C."/>
        </authorList>
    </citation>
    <scope>NUCLEOTIDE SEQUENCE [LARGE SCALE GENOMIC DNA]</scope>
    <source>
        <strain evidence="11">cv. Stackhouse</strain>
    </source>
</reference>
<dbReference type="Gene3D" id="3.40.640.10">
    <property type="entry name" value="Type I PLP-dependent aspartate aminotransferase-like (Major domain)"/>
    <property type="match status" value="1"/>
</dbReference>
<evidence type="ECO:0000313" key="10">
    <source>
        <dbReference type="EMBL" id="CDF35569.1"/>
    </source>
</evidence>
<dbReference type="EC" id="2.5.1.25" evidence="3"/>
<dbReference type="PANTHER" id="PTHR13693">
    <property type="entry name" value="CLASS II AMINOTRANSFERASE/8-AMINO-7-OXONONANOATE SYNTHASE"/>
    <property type="match status" value="1"/>
</dbReference>
<comment type="catalytic activity">
    <reaction evidence="8">
        <text>a uridine in tRNA + S-adenosyl-L-methionine = a 3-[(3S)-3-amino-3-carboxypropyl]uridine in tRNA + S-methyl-5'-thioadenosine + H(+)</text>
        <dbReference type="Rhea" id="RHEA:62432"/>
        <dbReference type="Rhea" id="RHEA-COMP:13339"/>
        <dbReference type="Rhea" id="RHEA-COMP:16092"/>
        <dbReference type="ChEBI" id="CHEBI:15378"/>
        <dbReference type="ChEBI" id="CHEBI:17509"/>
        <dbReference type="ChEBI" id="CHEBI:59789"/>
        <dbReference type="ChEBI" id="CHEBI:65315"/>
        <dbReference type="ChEBI" id="CHEBI:82930"/>
        <dbReference type="EC" id="2.5.1.25"/>
    </reaction>
</comment>
<dbReference type="SUPFAM" id="SSF53383">
    <property type="entry name" value="PLP-dependent transferases"/>
    <property type="match status" value="1"/>
</dbReference>
<accession>R7QBX9</accession>
<dbReference type="OrthoDB" id="2382073at2759"/>
<comment type="similarity">
    <text evidence="2">Belongs to the class-II pyridoxal-phosphate-dependent aminotransferase family. BioF subfamily.</text>
</comment>
<dbReference type="GeneID" id="17323099"/>
<dbReference type="STRING" id="2769.R7QBX9"/>
<dbReference type="InterPro" id="IPR015424">
    <property type="entry name" value="PyrdxlP-dep_Trfase"/>
</dbReference>
<evidence type="ECO:0000256" key="4">
    <source>
        <dbReference type="ARBA" id="ARBA00022679"/>
    </source>
</evidence>
<dbReference type="RefSeq" id="XP_005715388.1">
    <property type="nucleotide sequence ID" value="XM_005715331.1"/>
</dbReference>
<evidence type="ECO:0000313" key="11">
    <source>
        <dbReference type="Proteomes" id="UP000012073"/>
    </source>
</evidence>
<dbReference type="Pfam" id="PF03942">
    <property type="entry name" value="DTW"/>
    <property type="match status" value="1"/>
</dbReference>
<keyword evidence="11" id="KW-1185">Reference proteome</keyword>
<dbReference type="Gramene" id="CDF35569">
    <property type="protein sequence ID" value="CDF35569"/>
    <property type="gene ID" value="CHC_T00004094001"/>
</dbReference>
<evidence type="ECO:0000256" key="8">
    <source>
        <dbReference type="ARBA" id="ARBA00048718"/>
    </source>
</evidence>
<dbReference type="AlphaFoldDB" id="R7QBX9"/>